<dbReference type="EMBL" id="CM003534">
    <property type="protein sequence ID" value="RCV32936.1"/>
    <property type="molecule type" value="Genomic_DNA"/>
</dbReference>
<proteinExistence type="predicted"/>
<dbReference type="InterPro" id="IPR001283">
    <property type="entry name" value="CRISP-related"/>
</dbReference>
<dbReference type="SMART" id="SM00198">
    <property type="entry name" value="SCP"/>
    <property type="match status" value="1"/>
</dbReference>
<dbReference type="InterPro" id="IPR035940">
    <property type="entry name" value="CAP_sf"/>
</dbReference>
<keyword evidence="1" id="KW-0812">Transmembrane</keyword>
<dbReference type="Pfam" id="PF00188">
    <property type="entry name" value="CAP"/>
    <property type="match status" value="1"/>
</dbReference>
<evidence type="ECO:0000313" key="3">
    <source>
        <dbReference type="EMBL" id="RCV32936.1"/>
    </source>
</evidence>
<name>A0A368RRS0_SETIT</name>
<dbReference type="InterPro" id="IPR014044">
    <property type="entry name" value="CAP_dom"/>
</dbReference>
<protein>
    <recommendedName>
        <fullName evidence="2">SCP domain-containing protein</fullName>
    </recommendedName>
</protein>
<keyword evidence="1" id="KW-0472">Membrane</keyword>
<organism evidence="3">
    <name type="scientific">Setaria italica</name>
    <name type="common">Foxtail millet</name>
    <name type="synonym">Panicum italicum</name>
    <dbReference type="NCBI Taxonomy" id="4555"/>
    <lineage>
        <taxon>Eukaryota</taxon>
        <taxon>Viridiplantae</taxon>
        <taxon>Streptophyta</taxon>
        <taxon>Embryophyta</taxon>
        <taxon>Tracheophyta</taxon>
        <taxon>Spermatophyta</taxon>
        <taxon>Magnoliopsida</taxon>
        <taxon>Liliopsida</taxon>
        <taxon>Poales</taxon>
        <taxon>Poaceae</taxon>
        <taxon>PACMAD clade</taxon>
        <taxon>Panicoideae</taxon>
        <taxon>Panicodae</taxon>
        <taxon>Paniceae</taxon>
        <taxon>Cenchrinae</taxon>
        <taxon>Setaria</taxon>
    </lineage>
</organism>
<reference evidence="3" key="1">
    <citation type="journal article" date="2012" name="Nat. Biotechnol.">
        <title>Reference genome sequence of the model plant Setaria.</title>
        <authorList>
            <person name="Bennetzen J.L."/>
            <person name="Schmutz J."/>
            <person name="Wang H."/>
            <person name="Percifield R."/>
            <person name="Hawkins J."/>
            <person name="Pontaroli A.C."/>
            <person name="Estep M."/>
            <person name="Feng L."/>
            <person name="Vaughn J.N."/>
            <person name="Grimwood J."/>
            <person name="Jenkins J."/>
            <person name="Barry K."/>
            <person name="Lindquist E."/>
            <person name="Hellsten U."/>
            <person name="Deshpande S."/>
            <person name="Wang X."/>
            <person name="Wu X."/>
            <person name="Mitros T."/>
            <person name="Triplett J."/>
            <person name="Yang X."/>
            <person name="Ye C.Y."/>
            <person name="Mauro-Herrera M."/>
            <person name="Wang L."/>
            <person name="Li P."/>
            <person name="Sharma M."/>
            <person name="Sharma R."/>
            <person name="Ronald P.C."/>
            <person name="Panaud O."/>
            <person name="Kellogg E.A."/>
            <person name="Brutnell T.P."/>
            <person name="Doust A.N."/>
            <person name="Tuskan G.A."/>
            <person name="Rokhsar D."/>
            <person name="Devos K.M."/>
        </authorList>
    </citation>
    <scope>NUCLEOTIDE SEQUENCE [LARGE SCALE GENOMIC DNA]</scope>
    <source>
        <strain evidence="3">Yugu1</strain>
    </source>
</reference>
<dbReference type="Gene3D" id="3.40.33.10">
    <property type="entry name" value="CAP"/>
    <property type="match status" value="1"/>
</dbReference>
<feature type="domain" description="SCP" evidence="2">
    <location>
        <begin position="104"/>
        <end position="239"/>
    </location>
</feature>
<feature type="transmembrane region" description="Helical" evidence="1">
    <location>
        <begin position="62"/>
        <end position="81"/>
    </location>
</feature>
<dbReference type="FunFam" id="3.40.33.10:FF:000020">
    <property type="entry name" value="Pathogenesis-related protein 1"/>
    <property type="match status" value="1"/>
</dbReference>
<keyword evidence="1" id="KW-1133">Transmembrane helix</keyword>
<reference evidence="3" key="2">
    <citation type="submission" date="2015-07" db="EMBL/GenBank/DDBJ databases">
        <authorList>
            <person name="Noorani M."/>
        </authorList>
    </citation>
    <scope>NUCLEOTIDE SEQUENCE</scope>
    <source>
        <strain evidence="3">Yugu1</strain>
    </source>
</reference>
<dbReference type="PANTHER" id="PTHR10334">
    <property type="entry name" value="CYSTEINE-RICH SECRETORY PROTEIN-RELATED"/>
    <property type="match status" value="1"/>
</dbReference>
<evidence type="ECO:0000259" key="2">
    <source>
        <dbReference type="SMART" id="SM00198"/>
    </source>
</evidence>
<evidence type="ECO:0000256" key="1">
    <source>
        <dbReference type="SAM" id="Phobius"/>
    </source>
</evidence>
<dbReference type="OrthoDB" id="337038at2759"/>
<dbReference type="SUPFAM" id="SSF55797">
    <property type="entry name" value="PR-1-like"/>
    <property type="match status" value="1"/>
</dbReference>
<sequence>MLAAMRAFKDIDDRLLAPQIQGTGLEIRLYIHNDNHVELAIHPIKRIAFNNQIMARTRMSSLWSILLLLALSAALCTRSAAATNDDDGSYGTDLDAGRRARSAATVAEILSVHNEARREVGVPPLVWSPQIAGYAKGFAQSRRGDCAPRRSPLFYFGENVVVGKGRHWNATALAAPWVAEGQWYDYGSNSCAAPPGAGCLRYTQVVWRNTTQVGCARIVCGSNDTLLVCDYFPPGNYGTGRPY</sequence>
<dbReference type="PRINTS" id="PR00837">
    <property type="entry name" value="V5TPXLIKE"/>
</dbReference>
<dbReference type="AlphaFoldDB" id="A0A368RRS0"/>
<accession>A0A368RRS0</accession>
<gene>
    <name evidence="3" type="ORF">SETIT_7G043200v2</name>
</gene>